<keyword evidence="4" id="KW-1185">Reference proteome</keyword>
<dbReference type="GO" id="GO:0008094">
    <property type="term" value="F:ATP-dependent activity, acting on DNA"/>
    <property type="evidence" value="ECO:0007669"/>
    <property type="project" value="TreeGrafter"/>
</dbReference>
<evidence type="ECO:0000256" key="1">
    <source>
        <dbReference type="ARBA" id="ARBA00004123"/>
    </source>
</evidence>
<dbReference type="GO" id="GO:0003697">
    <property type="term" value="F:single-stranded DNA binding"/>
    <property type="evidence" value="ECO:0007669"/>
    <property type="project" value="TreeGrafter"/>
</dbReference>
<dbReference type="GO" id="GO:0000724">
    <property type="term" value="P:double-strand break repair via homologous recombination"/>
    <property type="evidence" value="ECO:0007669"/>
    <property type="project" value="TreeGrafter"/>
</dbReference>
<evidence type="ECO:0000313" key="4">
    <source>
        <dbReference type="Proteomes" id="UP000799437"/>
    </source>
</evidence>
<dbReference type="GO" id="GO:0005657">
    <property type="term" value="C:replication fork"/>
    <property type="evidence" value="ECO:0007669"/>
    <property type="project" value="TreeGrafter"/>
</dbReference>
<evidence type="ECO:0000256" key="2">
    <source>
        <dbReference type="ARBA" id="ARBA00023242"/>
    </source>
</evidence>
<organism evidence="3 4">
    <name type="scientific">Pseudovirgaria hyperparasitica</name>
    <dbReference type="NCBI Taxonomy" id="470096"/>
    <lineage>
        <taxon>Eukaryota</taxon>
        <taxon>Fungi</taxon>
        <taxon>Dikarya</taxon>
        <taxon>Ascomycota</taxon>
        <taxon>Pezizomycotina</taxon>
        <taxon>Dothideomycetes</taxon>
        <taxon>Dothideomycetes incertae sedis</taxon>
        <taxon>Acrospermales</taxon>
        <taxon>Acrospermaceae</taxon>
        <taxon>Pseudovirgaria</taxon>
    </lineage>
</organism>
<evidence type="ECO:0000313" key="3">
    <source>
        <dbReference type="EMBL" id="KAF2758042.1"/>
    </source>
</evidence>
<comment type="subcellular location">
    <subcellularLocation>
        <location evidence="1">Nucleus</location>
    </subcellularLocation>
</comment>
<dbReference type="GO" id="GO:0000723">
    <property type="term" value="P:telomere maintenance"/>
    <property type="evidence" value="ECO:0007669"/>
    <property type="project" value="TreeGrafter"/>
</dbReference>
<dbReference type="AlphaFoldDB" id="A0A6A6W587"/>
<dbReference type="GeneID" id="54488066"/>
<dbReference type="EMBL" id="ML996572">
    <property type="protein sequence ID" value="KAF2758042.1"/>
    <property type="molecule type" value="Genomic_DNA"/>
</dbReference>
<accession>A0A6A6W587</accession>
<dbReference type="GO" id="GO:0042148">
    <property type="term" value="P:DNA strand invasion"/>
    <property type="evidence" value="ECO:0007669"/>
    <property type="project" value="TreeGrafter"/>
</dbReference>
<proteinExistence type="predicted"/>
<dbReference type="GO" id="GO:0000400">
    <property type="term" value="F:four-way junction DNA binding"/>
    <property type="evidence" value="ECO:0007669"/>
    <property type="project" value="TreeGrafter"/>
</dbReference>
<dbReference type="OrthoDB" id="336321at2759"/>
<dbReference type="GO" id="GO:0033063">
    <property type="term" value="C:Rad51B-Rad51C-Rad51D-XRCC2 complex"/>
    <property type="evidence" value="ECO:0007669"/>
    <property type="project" value="TreeGrafter"/>
</dbReference>
<evidence type="ECO:0008006" key="5">
    <source>
        <dbReference type="Google" id="ProtNLM"/>
    </source>
</evidence>
<sequence length="402" mass="44032">MSLFVDPVLASTEYDDEVGVGQFSMEDQHVCGNGRIKTGHRELDEALNGGFSTGRGGIVEVAADVTGSDDKHLVYSILASHLVSNASSCVAIIDTTGNCDVLALYETLVAQFERSRPTCSDLVAASAGDAKDLTEKALERVKIFRAFDLTGVRESITEIQEGLRHSMGKANQSSAVQHIPLERRVSQSPHARKMSEIPDSQAEDGDHEMLLDPIPTVAQIEPPKESTDTSTSSILQKIDVLVVDNLTQVIKPLMKGNHVQAHAVLSSFLRTLNHLVTAHSLLALLMVSTVTPYSQALPRALTLKSTLIVHDFDYQREIAPVSIFASNAAYPTLGQSFPYFVDLMLLISRLPLDQRDARVFYADDVKRYTTEVVKGVRLGILVEVLKDRYEARCGRWAVIGES</sequence>
<dbReference type="Gene3D" id="3.40.50.300">
    <property type="entry name" value="P-loop containing nucleotide triphosphate hydrolases"/>
    <property type="match status" value="1"/>
</dbReference>
<dbReference type="InterPro" id="IPR051988">
    <property type="entry name" value="HRR_RAD51_Paralog"/>
</dbReference>
<dbReference type="InterPro" id="IPR027417">
    <property type="entry name" value="P-loop_NTPase"/>
</dbReference>
<dbReference type="PANTHER" id="PTHR46457:SF1">
    <property type="entry name" value="DNA REPAIR PROTEIN RAD51 HOMOLOG 4"/>
    <property type="match status" value="1"/>
</dbReference>
<dbReference type="Proteomes" id="UP000799437">
    <property type="component" value="Unassembled WGS sequence"/>
</dbReference>
<protein>
    <recommendedName>
        <fullName evidence="5">DNA recombination and repair protein Rad51-like C-terminal domain-containing protein</fullName>
    </recommendedName>
</protein>
<dbReference type="RefSeq" id="XP_033600493.1">
    <property type="nucleotide sequence ID" value="XM_033747012.1"/>
</dbReference>
<name>A0A6A6W587_9PEZI</name>
<dbReference type="GO" id="GO:0005815">
    <property type="term" value="C:microtubule organizing center"/>
    <property type="evidence" value="ECO:0007669"/>
    <property type="project" value="TreeGrafter"/>
</dbReference>
<dbReference type="GO" id="GO:0007131">
    <property type="term" value="P:reciprocal meiotic recombination"/>
    <property type="evidence" value="ECO:0007669"/>
    <property type="project" value="TreeGrafter"/>
</dbReference>
<gene>
    <name evidence="3" type="ORF">EJ05DRAFT_500558</name>
</gene>
<dbReference type="PANTHER" id="PTHR46457">
    <property type="entry name" value="DNA REPAIR PROTEIN RAD51 HOMOLOG 4"/>
    <property type="match status" value="1"/>
</dbReference>
<reference evidence="3" key="1">
    <citation type="journal article" date="2020" name="Stud. Mycol.">
        <title>101 Dothideomycetes genomes: a test case for predicting lifestyles and emergence of pathogens.</title>
        <authorList>
            <person name="Haridas S."/>
            <person name="Albert R."/>
            <person name="Binder M."/>
            <person name="Bloem J."/>
            <person name="Labutti K."/>
            <person name="Salamov A."/>
            <person name="Andreopoulos B."/>
            <person name="Baker S."/>
            <person name="Barry K."/>
            <person name="Bills G."/>
            <person name="Bluhm B."/>
            <person name="Cannon C."/>
            <person name="Castanera R."/>
            <person name="Culley D."/>
            <person name="Daum C."/>
            <person name="Ezra D."/>
            <person name="Gonzalez J."/>
            <person name="Henrissat B."/>
            <person name="Kuo A."/>
            <person name="Liang C."/>
            <person name="Lipzen A."/>
            <person name="Lutzoni F."/>
            <person name="Magnuson J."/>
            <person name="Mondo S."/>
            <person name="Nolan M."/>
            <person name="Ohm R."/>
            <person name="Pangilinan J."/>
            <person name="Park H.-J."/>
            <person name="Ramirez L."/>
            <person name="Alfaro M."/>
            <person name="Sun H."/>
            <person name="Tritt A."/>
            <person name="Yoshinaga Y."/>
            <person name="Zwiers L.-H."/>
            <person name="Turgeon B."/>
            <person name="Goodwin S."/>
            <person name="Spatafora J."/>
            <person name="Crous P."/>
            <person name="Grigoriev I."/>
        </authorList>
    </citation>
    <scope>NUCLEOTIDE SEQUENCE</scope>
    <source>
        <strain evidence="3">CBS 121739</strain>
    </source>
</reference>
<keyword evidence="2" id="KW-0539">Nucleus</keyword>